<dbReference type="GeneID" id="67025891"/>
<feature type="compositionally biased region" description="Low complexity" evidence="4">
    <location>
        <begin position="442"/>
        <end position="454"/>
    </location>
</feature>
<feature type="compositionally biased region" description="Basic and acidic residues" evidence="4">
    <location>
        <begin position="342"/>
        <end position="356"/>
    </location>
</feature>
<dbReference type="GO" id="GO:0031490">
    <property type="term" value="F:chromatin DNA binding"/>
    <property type="evidence" value="ECO:0007669"/>
    <property type="project" value="TreeGrafter"/>
</dbReference>
<feature type="compositionally biased region" description="Basic and acidic residues" evidence="4">
    <location>
        <begin position="587"/>
        <end position="597"/>
    </location>
</feature>
<dbReference type="GO" id="GO:0000785">
    <property type="term" value="C:chromatin"/>
    <property type="evidence" value="ECO:0007669"/>
    <property type="project" value="TreeGrafter"/>
</dbReference>
<keyword evidence="2" id="KW-0479">Metal-binding</keyword>
<keyword evidence="3" id="KW-0539">Nucleus</keyword>
<sequence length="1607" mass="176716">MSIARPTRTPPLVKLEESATDAENLLHLGHDVSEADVELLLNFRRDGAQASLITIITTEIMCVFYRPSLLACVAAPVARVSTPPTSASRVSISALLNTEMDDTSMPTTTPRSVTVRGPASPHLSASGSLVSPSHPPPLPRTPSRSDSKSSVMAVLVSSHKPQLTLERNLDRETKSMSISAEPESALPSPSLAPIPAALPTSTPTPTQTIPVSTSRSRVNSAFKPPKVGKGRGRVSKGPKKRQGKGWIIESCTTSGAPSEADPGSDSDQIASNLPTQTPQIDDSRKPIILKQLHEIFDGDSDLTDLDDLDDASSSSSGEEETQEYDPGLAGLPPVPASSDSEYAPRHELLSRSDGVAKRARRTSRASLDYGAFQSSARPSVRLATRTPTVSTQKRDGRVKKTKTADQESASQRNRRAPKDAVSPFASGSRSVKPSARGKAKSKPASSSGSSVSLGEWHEDKPVEMRTTLLKRTFKGKGKTKEDSGTSTLTELTESSPSLGGGKSLLGSSPIRRMKDLMMSDAANLSARSDGGVTHVSGSVGEQNDDSGEEERLRRVRKFQGADVDQGSDSDQGELDQVQVRDFVYEGPTKRRMSEPGRGRGQLGGPLRRSSSPIKPSSSIKPSRRRTSVEVVIPSKPKRRRSSFPEPNRNTSPSRARLVKAVVAGSSSTKPQQVYVLLPEPVNVWTSALAQHTSEESSVTPSEDYSMEGSNLEDALSNGVTAESRSEQSEEPPLKRAKSSTSGSTDVRQAKGKGRATGSGRGSSLPRGRGGRQPRLESRLSESTEHDRAESLNENEDMLSTIEEGRPTRSSRSRKVAKSADADSSLGIRPKRQAKPTTRALESAQQEEDEWGKGGRIMGTMKRSPGARASKLVVHVEKTRPASEEWSAKESRSTGKRAVAASEEPRPAKRSRKSQAGASSSHALVELHRGDYILRPQNRRCWNYNFDQDIIPRCVACKKKKFGDTCRFINVRWFQFKAPTSDPVGAKFQSPHEEDNQEKEEPAYHLPYTWNITPEIEQVERMRLGIARALYPVLKEELAHASKSNVIRRAIEIEVRATCDVCATSVFSSCHMCTRCGRELCGACFQRIEEMCPLGTPLEYNGPASRDRQLHKYRSCSWGRIFHLPTDFQPVTRFSRKELEQTVADMETLIKQAHKNAPVPGDGSASRASQAQIANWASRVPPWNPTSPHASTEPPALSSAGSGSSRDVSSPRGTPDPLLSTMPTIASPTMSPTHEDQFSPEAAPLLTKRPTVSHHGRLDPASVPSRSLHHFVKDLSEEEFKPLWARGEAIVVQDLLDRFELDWTPEYFISEYGEQRCMVVNCENNKDQEMIVKDFFEMFGKTDREGVLKLKDWPAQADFKDDFPKLYDDFMKALPVPNYTRRDGILNLAAHFATNAIAPDLGPKMYNAFTSSEGPGGQGSTRLHMDMADAVNIMMYASDCPDGSPGVAAWDIFRACDSEKIRSYLRRHFKDRASEFRDPIHSQLFYLDSHHRKKLYEEEHVYSWRIYQRPGDAVFIPAGCAHQVCNLADCIKIAIDFVSIENIDRCEKLTTEFRNENDTFTWKEDVLQLRTMMMYAWRSTTQLGACWYSELAKGQEGESSDSSLSADS</sequence>
<feature type="compositionally biased region" description="Basic and acidic residues" evidence="4">
    <location>
        <begin position="873"/>
        <end position="892"/>
    </location>
</feature>
<dbReference type="GO" id="GO:0000118">
    <property type="term" value="C:histone deacetylase complex"/>
    <property type="evidence" value="ECO:0007669"/>
    <property type="project" value="TreeGrafter"/>
</dbReference>
<name>A0A8H8NLU8_9AGAM</name>
<dbReference type="EMBL" id="CP059658">
    <property type="protein sequence ID" value="QRW15610.1"/>
    <property type="molecule type" value="Genomic_DNA"/>
</dbReference>
<feature type="compositionally biased region" description="Low complexity" evidence="4">
    <location>
        <begin position="484"/>
        <end position="497"/>
    </location>
</feature>
<evidence type="ECO:0000313" key="7">
    <source>
        <dbReference type="Proteomes" id="UP000650533"/>
    </source>
</evidence>
<evidence type="ECO:0000256" key="2">
    <source>
        <dbReference type="ARBA" id="ARBA00022723"/>
    </source>
</evidence>
<dbReference type="RefSeq" id="XP_043175847.1">
    <property type="nucleotide sequence ID" value="XM_043323428.1"/>
</dbReference>
<evidence type="ECO:0000256" key="4">
    <source>
        <dbReference type="SAM" id="MobiDB-lite"/>
    </source>
</evidence>
<feature type="compositionally biased region" description="Polar residues" evidence="4">
    <location>
        <begin position="1220"/>
        <end position="1231"/>
    </location>
</feature>
<dbReference type="InterPro" id="IPR003347">
    <property type="entry name" value="JmjC_dom"/>
</dbReference>
<accession>A0A8H8NLU8</accession>
<feature type="compositionally biased region" description="Low complexity" evidence="4">
    <location>
        <begin position="1193"/>
        <end position="1212"/>
    </location>
</feature>
<evidence type="ECO:0000256" key="3">
    <source>
        <dbReference type="ARBA" id="ARBA00023242"/>
    </source>
</evidence>
<feature type="compositionally biased region" description="Acidic residues" evidence="4">
    <location>
        <begin position="299"/>
        <end position="310"/>
    </location>
</feature>
<feature type="domain" description="JmjC" evidence="5">
    <location>
        <begin position="1376"/>
        <end position="1553"/>
    </location>
</feature>
<feature type="region of interest" description="Disordered" evidence="4">
    <location>
        <begin position="98"/>
        <end position="284"/>
    </location>
</feature>
<dbReference type="Proteomes" id="UP000650533">
    <property type="component" value="Chromosome 1"/>
</dbReference>
<dbReference type="PANTHER" id="PTHR12549:SF38">
    <property type="entry name" value="JMJC DOMAIN-CONTAINING HISTONE DEMETHYLASE 2, ISOFORM A"/>
    <property type="match status" value="1"/>
</dbReference>
<evidence type="ECO:0000256" key="1">
    <source>
        <dbReference type="ARBA" id="ARBA00004123"/>
    </source>
</evidence>
<gene>
    <name evidence="6" type="ORF">RhiXN_03611</name>
</gene>
<dbReference type="Gene3D" id="2.60.120.650">
    <property type="entry name" value="Cupin"/>
    <property type="match status" value="1"/>
</dbReference>
<feature type="region of interest" description="Disordered" evidence="4">
    <location>
        <begin position="1178"/>
        <end position="1237"/>
    </location>
</feature>
<feature type="compositionally biased region" description="Polar residues" evidence="4">
    <location>
        <begin position="265"/>
        <end position="280"/>
    </location>
</feature>
<dbReference type="GO" id="GO:0006357">
    <property type="term" value="P:regulation of transcription by RNA polymerase II"/>
    <property type="evidence" value="ECO:0007669"/>
    <property type="project" value="TreeGrafter"/>
</dbReference>
<reference evidence="6" key="1">
    <citation type="submission" date="2020-05" db="EMBL/GenBank/DDBJ databases">
        <title>Evolutionary and genomic comparisons of hybrid uninucleate and nonhybrid Rhizoctonia fungi.</title>
        <authorList>
            <person name="Li C."/>
            <person name="Chen X."/>
        </authorList>
    </citation>
    <scope>NUCLEOTIDE SEQUENCE</scope>
    <source>
        <strain evidence="6">AG-1 IA</strain>
    </source>
</reference>
<dbReference type="PROSITE" id="PS51184">
    <property type="entry name" value="JMJC"/>
    <property type="match status" value="1"/>
</dbReference>
<comment type="subcellular location">
    <subcellularLocation>
        <location evidence="1">Nucleus</location>
    </subcellularLocation>
</comment>
<dbReference type="SUPFAM" id="SSF51197">
    <property type="entry name" value="Clavaminate synthase-like"/>
    <property type="match status" value="1"/>
</dbReference>
<feature type="compositionally biased region" description="Low complexity" evidence="4">
    <location>
        <begin position="604"/>
        <end position="620"/>
    </location>
</feature>
<feature type="compositionally biased region" description="Basic and acidic residues" evidence="4">
    <location>
        <begin position="773"/>
        <end position="790"/>
    </location>
</feature>
<feature type="compositionally biased region" description="Low complexity" evidence="4">
    <location>
        <begin position="177"/>
        <end position="214"/>
    </location>
</feature>
<feature type="region of interest" description="Disordered" evidence="4">
    <location>
        <begin position="688"/>
        <end position="921"/>
    </location>
</feature>
<evidence type="ECO:0000259" key="5">
    <source>
        <dbReference type="PROSITE" id="PS51184"/>
    </source>
</evidence>
<proteinExistence type="predicted"/>
<evidence type="ECO:0000313" key="6">
    <source>
        <dbReference type="EMBL" id="QRW15610.1"/>
    </source>
</evidence>
<feature type="compositionally biased region" description="Basic residues" evidence="4">
    <location>
        <begin position="226"/>
        <end position="243"/>
    </location>
</feature>
<dbReference type="SMART" id="SM00558">
    <property type="entry name" value="JmjC"/>
    <property type="match status" value="1"/>
</dbReference>
<dbReference type="GO" id="GO:0032454">
    <property type="term" value="F:histone H3K9 demethylase activity"/>
    <property type="evidence" value="ECO:0007669"/>
    <property type="project" value="InterPro"/>
</dbReference>
<dbReference type="PANTHER" id="PTHR12549">
    <property type="entry name" value="JMJC DOMAIN-CONTAINING HISTONE DEMETHYLATION PROTEIN"/>
    <property type="match status" value="1"/>
</dbReference>
<dbReference type="CDD" id="cd00065">
    <property type="entry name" value="FYVE_like_SF"/>
    <property type="match status" value="1"/>
</dbReference>
<dbReference type="Pfam" id="PF02373">
    <property type="entry name" value="JmjC"/>
    <property type="match status" value="1"/>
</dbReference>
<dbReference type="InterPro" id="IPR045109">
    <property type="entry name" value="LSDs-like"/>
</dbReference>
<organism evidence="6 7">
    <name type="scientific">Rhizoctonia solani</name>
    <dbReference type="NCBI Taxonomy" id="456999"/>
    <lineage>
        <taxon>Eukaryota</taxon>
        <taxon>Fungi</taxon>
        <taxon>Dikarya</taxon>
        <taxon>Basidiomycota</taxon>
        <taxon>Agaricomycotina</taxon>
        <taxon>Agaricomycetes</taxon>
        <taxon>Cantharellales</taxon>
        <taxon>Ceratobasidiaceae</taxon>
        <taxon>Rhizoctonia</taxon>
    </lineage>
</organism>
<feature type="region of interest" description="Disordered" evidence="4">
    <location>
        <begin position="299"/>
        <end position="656"/>
    </location>
</feature>
<feature type="compositionally biased region" description="Polar residues" evidence="4">
    <location>
        <begin position="688"/>
        <end position="702"/>
    </location>
</feature>
<protein>
    <submittedName>
        <fullName evidence="6">JmjC domain, hydroxylase</fullName>
    </submittedName>
</protein>
<dbReference type="GO" id="GO:0046872">
    <property type="term" value="F:metal ion binding"/>
    <property type="evidence" value="ECO:0007669"/>
    <property type="project" value="UniProtKB-KW"/>
</dbReference>
<dbReference type="GO" id="GO:0003712">
    <property type="term" value="F:transcription coregulator activity"/>
    <property type="evidence" value="ECO:0007669"/>
    <property type="project" value="TreeGrafter"/>
</dbReference>
<feature type="compositionally biased region" description="Basic and acidic residues" evidence="4">
    <location>
        <begin position="723"/>
        <end position="733"/>
    </location>
</feature>
<dbReference type="KEGG" id="rsx:RhiXN_03611"/>